<evidence type="ECO:0000313" key="2">
    <source>
        <dbReference type="EMBL" id="PWR21194.1"/>
    </source>
</evidence>
<dbReference type="Proteomes" id="UP000245461">
    <property type="component" value="Unassembled WGS sequence"/>
</dbReference>
<dbReference type="InterPro" id="IPR006311">
    <property type="entry name" value="TAT_signal"/>
</dbReference>
<dbReference type="PANTHER" id="PTHR35399">
    <property type="entry name" value="SLR8030 PROTEIN"/>
    <property type="match status" value="1"/>
</dbReference>
<dbReference type="InterPro" id="IPR011041">
    <property type="entry name" value="Quinoprot_gluc/sorb_DH_b-prop"/>
</dbReference>
<reference evidence="2 3" key="1">
    <citation type="submission" date="2018-05" db="EMBL/GenBank/DDBJ databases">
        <title>Zavarzinia sp. HR-AS.</title>
        <authorList>
            <person name="Lee Y."/>
            <person name="Jeon C.O."/>
        </authorList>
    </citation>
    <scope>NUCLEOTIDE SEQUENCE [LARGE SCALE GENOMIC DNA]</scope>
    <source>
        <strain evidence="2 3">HR-AS</strain>
    </source>
</reference>
<gene>
    <name evidence="2" type="ORF">DKG74_14405</name>
</gene>
<dbReference type="PANTHER" id="PTHR35399:SF2">
    <property type="entry name" value="DUF839 DOMAIN-CONTAINING PROTEIN"/>
    <property type="match status" value="1"/>
</dbReference>
<feature type="compositionally biased region" description="Polar residues" evidence="1">
    <location>
        <begin position="488"/>
        <end position="501"/>
    </location>
</feature>
<comment type="caution">
    <text evidence="2">The sequence shown here is derived from an EMBL/GenBank/DDBJ whole genome shotgun (WGS) entry which is preliminary data.</text>
</comment>
<dbReference type="OrthoDB" id="9801383at2"/>
<dbReference type="InterPro" id="IPR008557">
    <property type="entry name" value="PhoX"/>
</dbReference>
<feature type="region of interest" description="Disordered" evidence="1">
    <location>
        <begin position="488"/>
        <end position="515"/>
    </location>
</feature>
<proteinExistence type="predicted"/>
<dbReference type="PROSITE" id="PS51318">
    <property type="entry name" value="TAT"/>
    <property type="match status" value="1"/>
</dbReference>
<organism evidence="2 3">
    <name type="scientific">Zavarzinia aquatilis</name>
    <dbReference type="NCBI Taxonomy" id="2211142"/>
    <lineage>
        <taxon>Bacteria</taxon>
        <taxon>Pseudomonadati</taxon>
        <taxon>Pseudomonadota</taxon>
        <taxon>Alphaproteobacteria</taxon>
        <taxon>Rhodospirillales</taxon>
        <taxon>Zavarziniaceae</taxon>
        <taxon>Zavarzinia</taxon>
    </lineage>
</organism>
<dbReference type="AlphaFoldDB" id="A0A317E497"/>
<dbReference type="InterPro" id="IPR019546">
    <property type="entry name" value="TAT_signal_bac_arc"/>
</dbReference>
<dbReference type="Pfam" id="PF05787">
    <property type="entry name" value="PhoX"/>
    <property type="match status" value="1"/>
</dbReference>
<evidence type="ECO:0000256" key="1">
    <source>
        <dbReference type="SAM" id="MobiDB-lite"/>
    </source>
</evidence>
<name>A0A317E497_9PROT</name>
<sequence>MTRGFPMSDFEAEDLRKRSLSSDNTLEGMIDAQLSRRGFLVGAGAVAATAAATSMVTFGVPTEAQAATGFTAVAETTADTVTVPPGYSFQTLLPWGDSLFEGDAAWGTGAGEVNAGNMTADEQERRIGFNHDMLALFANPFGAPASANGQSHSAYIAVFNHEYTTGSDMFPGYSATTARRNTVDVELAAHGITVAGIRLEGDTWVHDKGMRVGDTPDGALVARRITGTTRFLVDGPAKDDPRLSGPVAGTLNNCAGGFTPWGTYLSAEENFNQYFANASSLPAGTTKDNYRILGMTNGASQRRWEKYHSRFDLAKMPNEGFKFGWIVEVDPFDPTRRPVKHTAIGRFKHECATVVVQYPEGQTKGKVVLYSGDDERFDYVYKFVTDGTFDSANPRAKGHFSLLSSGTLYAAKLNADGTGEWLPLTHANLESKAAGAFADQADICLRTREAGDVVGATPMDRPEDVEAPHTPGTFAGTGKVFVVCTNNSNRGGSANRPTGTVRSGAADAANPRTNNRTGHIVQITENGNDHTSTTFTWQFYLLAGDPKAASGAVGDVKGTFFGDRFGSPDNITFDNRGLLWIATDGTPNSYPCNDQVLCTEVAGNGKVRVKRFLVGPYGCEICGPLFSPDNTTFFCNIQHPGEDGQPSSFPNGQKRPTMVAVRRTDGGIIGN</sequence>
<protein>
    <submittedName>
        <fullName evidence="2">PhoX family phosphatase</fullName>
    </submittedName>
</protein>
<dbReference type="NCBIfam" id="TIGR01409">
    <property type="entry name" value="TAT_signal_seq"/>
    <property type="match status" value="1"/>
</dbReference>
<keyword evidence="3" id="KW-1185">Reference proteome</keyword>
<evidence type="ECO:0000313" key="3">
    <source>
        <dbReference type="Proteomes" id="UP000245461"/>
    </source>
</evidence>
<dbReference type="SUPFAM" id="SSF50952">
    <property type="entry name" value="Soluble quinoprotein glucose dehydrogenase"/>
    <property type="match status" value="1"/>
</dbReference>
<accession>A0A317E497</accession>
<dbReference type="EMBL" id="QGLE01000008">
    <property type="protein sequence ID" value="PWR21194.1"/>
    <property type="molecule type" value="Genomic_DNA"/>
</dbReference>